<keyword evidence="2" id="KW-0732">Signal</keyword>
<evidence type="ECO:0000313" key="4">
    <source>
        <dbReference type="EMBL" id="CAL8074037.1"/>
    </source>
</evidence>
<accession>A0ABP1PR26</accession>
<feature type="chain" id="PRO_5047440255" description="Peptidase S1 domain-containing protein" evidence="2">
    <location>
        <begin position="23"/>
        <end position="268"/>
    </location>
</feature>
<evidence type="ECO:0000256" key="2">
    <source>
        <dbReference type="SAM" id="SignalP"/>
    </source>
</evidence>
<dbReference type="PANTHER" id="PTHR24252">
    <property type="entry name" value="ACROSIN-RELATED"/>
    <property type="match status" value="1"/>
</dbReference>
<dbReference type="PRINTS" id="PR00722">
    <property type="entry name" value="CHYMOTRYPSIN"/>
</dbReference>
<organism evidence="4 5">
    <name type="scientific">Orchesella dallaii</name>
    <dbReference type="NCBI Taxonomy" id="48710"/>
    <lineage>
        <taxon>Eukaryota</taxon>
        <taxon>Metazoa</taxon>
        <taxon>Ecdysozoa</taxon>
        <taxon>Arthropoda</taxon>
        <taxon>Hexapoda</taxon>
        <taxon>Collembola</taxon>
        <taxon>Entomobryomorpha</taxon>
        <taxon>Entomobryoidea</taxon>
        <taxon>Orchesellidae</taxon>
        <taxon>Orchesellinae</taxon>
        <taxon>Orchesella</taxon>
    </lineage>
</organism>
<protein>
    <recommendedName>
        <fullName evidence="3">Peptidase S1 domain-containing protein</fullName>
    </recommendedName>
</protein>
<dbReference type="Gene3D" id="2.40.10.10">
    <property type="entry name" value="Trypsin-like serine proteases"/>
    <property type="match status" value="1"/>
</dbReference>
<dbReference type="SMART" id="SM00020">
    <property type="entry name" value="Tryp_SPc"/>
    <property type="match status" value="1"/>
</dbReference>
<evidence type="ECO:0000256" key="1">
    <source>
        <dbReference type="ARBA" id="ARBA00023157"/>
    </source>
</evidence>
<sequence>MNSFNNNLAVLLLISIPSIIVANPQSRIVGGEPASPGEFSFQVSLRNSGFGHICGGAIVSPSLVVTAAACTDPRSPSIDEVVAGSLKRTENVTWQQVRTVERFVVHPGYNGTTLDNDLSLLFLTEPYEFNENISSIRLPSAYIETAPKPVVLSGWGSIQYGEPMFEDLMKVTLDTYTDSVCEEWVEQYVRPEILCSGADEGGRGGCQGDAGSPLITQGNNTYIAAVLSHFPCPRPDCCGIVGPNDQSTELSFYIEWILEQSRLYGGGL</sequence>
<dbReference type="SUPFAM" id="SSF50494">
    <property type="entry name" value="Trypsin-like serine proteases"/>
    <property type="match status" value="1"/>
</dbReference>
<keyword evidence="1" id="KW-1015">Disulfide bond</keyword>
<keyword evidence="5" id="KW-1185">Reference proteome</keyword>
<dbReference type="PROSITE" id="PS50240">
    <property type="entry name" value="TRYPSIN_DOM"/>
    <property type="match status" value="1"/>
</dbReference>
<dbReference type="CDD" id="cd00190">
    <property type="entry name" value="Tryp_SPc"/>
    <property type="match status" value="1"/>
</dbReference>
<dbReference type="InterPro" id="IPR043504">
    <property type="entry name" value="Peptidase_S1_PA_chymotrypsin"/>
</dbReference>
<dbReference type="EMBL" id="CAXLJM020000007">
    <property type="protein sequence ID" value="CAL8074037.1"/>
    <property type="molecule type" value="Genomic_DNA"/>
</dbReference>
<evidence type="ECO:0000313" key="5">
    <source>
        <dbReference type="Proteomes" id="UP001642540"/>
    </source>
</evidence>
<name>A0ABP1PR26_9HEXA</name>
<dbReference type="Proteomes" id="UP001642540">
    <property type="component" value="Unassembled WGS sequence"/>
</dbReference>
<dbReference type="PANTHER" id="PTHR24252:SF7">
    <property type="entry name" value="HYALIN"/>
    <property type="match status" value="1"/>
</dbReference>
<comment type="caution">
    <text evidence="4">The sequence shown here is derived from an EMBL/GenBank/DDBJ whole genome shotgun (WGS) entry which is preliminary data.</text>
</comment>
<feature type="domain" description="Peptidase S1" evidence="3">
    <location>
        <begin position="28"/>
        <end position="262"/>
    </location>
</feature>
<reference evidence="4 5" key="1">
    <citation type="submission" date="2024-08" db="EMBL/GenBank/DDBJ databases">
        <authorList>
            <person name="Cucini C."/>
            <person name="Frati F."/>
        </authorList>
    </citation>
    <scope>NUCLEOTIDE SEQUENCE [LARGE SCALE GENOMIC DNA]</scope>
</reference>
<dbReference type="Pfam" id="PF00089">
    <property type="entry name" value="Trypsin"/>
    <property type="match status" value="1"/>
</dbReference>
<dbReference type="InterPro" id="IPR001314">
    <property type="entry name" value="Peptidase_S1A"/>
</dbReference>
<dbReference type="InterPro" id="IPR009003">
    <property type="entry name" value="Peptidase_S1_PA"/>
</dbReference>
<feature type="signal peptide" evidence="2">
    <location>
        <begin position="1"/>
        <end position="22"/>
    </location>
</feature>
<gene>
    <name evidence="4" type="ORF">ODALV1_LOCUS2783</name>
</gene>
<evidence type="ECO:0000259" key="3">
    <source>
        <dbReference type="PROSITE" id="PS50240"/>
    </source>
</evidence>
<dbReference type="InterPro" id="IPR001254">
    <property type="entry name" value="Trypsin_dom"/>
</dbReference>
<proteinExistence type="predicted"/>